<organism evidence="2 3">
    <name type="scientific">Nitrosomonas mobilis</name>
    <dbReference type="NCBI Taxonomy" id="51642"/>
    <lineage>
        <taxon>Bacteria</taxon>
        <taxon>Pseudomonadati</taxon>
        <taxon>Pseudomonadota</taxon>
        <taxon>Betaproteobacteria</taxon>
        <taxon>Nitrosomonadales</taxon>
        <taxon>Nitrosomonadaceae</taxon>
        <taxon>Nitrosomonas</taxon>
    </lineage>
</organism>
<dbReference type="RefSeq" id="WP_090286511.1">
    <property type="nucleotide sequence ID" value="NZ_FMWO01000049.1"/>
</dbReference>
<dbReference type="InterPro" id="IPR003607">
    <property type="entry name" value="HD/PDEase_dom"/>
</dbReference>
<evidence type="ECO:0000313" key="2">
    <source>
        <dbReference type="EMBL" id="SCZ85868.1"/>
    </source>
</evidence>
<dbReference type="SMART" id="SM00471">
    <property type="entry name" value="HDc"/>
    <property type="match status" value="1"/>
</dbReference>
<dbReference type="PANTHER" id="PTHR45228:SF1">
    <property type="entry name" value="CYCLIC DI-GMP PHOSPHODIESTERASE TM_0186"/>
    <property type="match status" value="1"/>
</dbReference>
<dbReference type="SUPFAM" id="SSF109604">
    <property type="entry name" value="HD-domain/PDEase-like"/>
    <property type="match status" value="1"/>
</dbReference>
<dbReference type="Gene3D" id="1.10.3210.10">
    <property type="entry name" value="Hypothetical protein af1432"/>
    <property type="match status" value="1"/>
</dbReference>
<keyword evidence="2" id="KW-0378">Hydrolase</keyword>
<protein>
    <submittedName>
        <fullName evidence="2">Metal dependent phosphohydrolase</fullName>
    </submittedName>
</protein>
<dbReference type="SUPFAM" id="SSF55781">
    <property type="entry name" value="GAF domain-like"/>
    <property type="match status" value="1"/>
</dbReference>
<dbReference type="Proteomes" id="UP000198729">
    <property type="component" value="Unassembled WGS sequence"/>
</dbReference>
<dbReference type="Gene3D" id="3.30.450.40">
    <property type="match status" value="1"/>
</dbReference>
<evidence type="ECO:0000313" key="3">
    <source>
        <dbReference type="Proteomes" id="UP000198729"/>
    </source>
</evidence>
<dbReference type="AlphaFoldDB" id="A0A1G5SFG5"/>
<dbReference type="InterPro" id="IPR052020">
    <property type="entry name" value="Cyclic_di-GMP/3'3'-cGAMP_PDE"/>
</dbReference>
<evidence type="ECO:0000259" key="1">
    <source>
        <dbReference type="PROSITE" id="PS51832"/>
    </source>
</evidence>
<dbReference type="InterPro" id="IPR037522">
    <property type="entry name" value="HD_GYP_dom"/>
</dbReference>
<sequence>MPAQQQNLFSHQDVLARLHEDRPLSEKLYFLHQLIQEDFPFISRLSIALLDQQTDVLKTYTHSTAGEATPLAAYETSLDDAPSLREIIQQRRPRLVQDLAIFNQGSHIHTQKIKAKGYRSSYTMPLYQSGTFIGFLFFNSLELHPFNPSVLRQIDIYGHLIALMAINELTAIRTLLSAIRVARSMTHYRDLETGSHVDRTAHYARLIALQLAGIYQLSDEQIEHIFLFSPLHDIGKIGIPDKILRKPGKLDDAEFAVMKTHPQKGREIIDEILRDFNLGTFGHVQILRNIVEYHHEAMDGSGYPRQLRGDEIPIEARISAVADVFDALTSRRVYKAAWSNQEAFAMLKRLADDKLDRDCVEALLANEGKVKSIQQRFQDSDYSEMP</sequence>
<proteinExistence type="predicted"/>
<gene>
    <name evidence="2" type="ORF">NSMM_410103</name>
</gene>
<name>A0A1G5SFG5_9PROT</name>
<dbReference type="CDD" id="cd00077">
    <property type="entry name" value="HDc"/>
    <property type="match status" value="1"/>
</dbReference>
<keyword evidence="3" id="KW-1185">Reference proteome</keyword>
<accession>A0A1G5SFG5</accession>
<dbReference type="PROSITE" id="PS51832">
    <property type="entry name" value="HD_GYP"/>
    <property type="match status" value="1"/>
</dbReference>
<feature type="domain" description="HD-GYP" evidence="1">
    <location>
        <begin position="171"/>
        <end position="379"/>
    </location>
</feature>
<reference evidence="2 3" key="1">
    <citation type="submission" date="2016-10" db="EMBL/GenBank/DDBJ databases">
        <authorList>
            <person name="de Groot N.N."/>
        </authorList>
    </citation>
    <scope>NUCLEOTIDE SEQUENCE [LARGE SCALE GENOMIC DNA]</scope>
    <source>
        <strain evidence="2">1</strain>
    </source>
</reference>
<dbReference type="PANTHER" id="PTHR45228">
    <property type="entry name" value="CYCLIC DI-GMP PHOSPHODIESTERASE TM_0186-RELATED"/>
    <property type="match status" value="1"/>
</dbReference>
<dbReference type="InterPro" id="IPR029016">
    <property type="entry name" value="GAF-like_dom_sf"/>
</dbReference>
<dbReference type="GO" id="GO:0008081">
    <property type="term" value="F:phosphoric diester hydrolase activity"/>
    <property type="evidence" value="ECO:0007669"/>
    <property type="project" value="UniProtKB-ARBA"/>
</dbReference>
<dbReference type="OrthoDB" id="9763857at2"/>
<dbReference type="EMBL" id="FMWO01000049">
    <property type="protein sequence ID" value="SCZ85868.1"/>
    <property type="molecule type" value="Genomic_DNA"/>
</dbReference>
<dbReference type="STRING" id="51642.NSMM_410103"/>
<dbReference type="Pfam" id="PF13487">
    <property type="entry name" value="HD_5"/>
    <property type="match status" value="1"/>
</dbReference>